<sequence>MAPSRSGGRPSRTRPVRSTRTKVETYHEDTSADDDLDVEETINDNASRRSSVSLRPRTSSGIRRSYREDSSDVNFEDSSDDNGATAPDSHPPIQTPENVPASSQPAPAPTTSSSHHTSHTRPRDTNRPSRPSQTKSTKRTNEQAPKKALGQPLKKRARIDESEKIFIRSGVIPPWATLPYHILFDIFRRASYPLFYGKLVQRSKSTQWLLDVGLLCRQFLEPALAALYYSPPLVPVSKSFDLLDLLSKPQESLPINYAPKVKELHVDVQNVLVYKSGPQLGWFDLCKLIATAPQVHTIRLFHKHDFTVGIPARTINASKWVYPECLFSAIDERGIVLRSWDWNGRFMLDTPALLPFMLEKHQRAAFQRLKHLRLYHVNDLIKEDTPTLEFALAVSIRELPLLERLEFFECSLIAEHSLARLPSTLRSLTLINCNRVFPGWFTSYLECSGRELRELILCHNRHLDMGFITHLGEYCPKLERFKMDVSMHDLSSYHDMELHCDHLLTESQIPTWPETLREIELIQLKKLSRTTMESFFMSLVNAAPKLPHLRRLIIKVILNLGWRDRATFRERWIHRLETTFLRRSAPPDPNLRSLRKRTLHPVQPLAGGEPARPSSAGSEPPTPSKRQSVRLAQLKDSPSRSPSPSSHGEIRQGMCNVVKIRIDNQRPTETQFNEADFLDDERSGDEDWAGADWEPPDRHAW</sequence>
<dbReference type="STRING" id="1316194.A0A1Q5TEN6"/>
<dbReference type="Gene3D" id="3.80.10.10">
    <property type="entry name" value="Ribonuclease Inhibitor"/>
    <property type="match status" value="1"/>
</dbReference>
<comment type="caution">
    <text evidence="2">The sequence shown here is derived from an EMBL/GenBank/DDBJ whole genome shotgun (WGS) entry which is preliminary data.</text>
</comment>
<feature type="region of interest" description="Disordered" evidence="1">
    <location>
        <begin position="1"/>
        <end position="156"/>
    </location>
</feature>
<organism evidence="2 3">
    <name type="scientific">Penicillium subrubescens</name>
    <dbReference type="NCBI Taxonomy" id="1316194"/>
    <lineage>
        <taxon>Eukaryota</taxon>
        <taxon>Fungi</taxon>
        <taxon>Dikarya</taxon>
        <taxon>Ascomycota</taxon>
        <taxon>Pezizomycotina</taxon>
        <taxon>Eurotiomycetes</taxon>
        <taxon>Eurotiomycetidae</taxon>
        <taxon>Eurotiales</taxon>
        <taxon>Aspergillaceae</taxon>
        <taxon>Penicillium</taxon>
    </lineage>
</organism>
<feature type="compositionally biased region" description="Low complexity" evidence="1">
    <location>
        <begin position="1"/>
        <end position="10"/>
    </location>
</feature>
<reference evidence="2 3" key="1">
    <citation type="submission" date="2016-10" db="EMBL/GenBank/DDBJ databases">
        <title>Genome sequence of the ascomycete fungus Penicillium subrubescens.</title>
        <authorList>
            <person name="De Vries R.P."/>
            <person name="Peng M."/>
            <person name="Dilokpimol A."/>
            <person name="Hilden K."/>
            <person name="Makela M.R."/>
            <person name="Grigoriev I."/>
            <person name="Riley R."/>
            <person name="Granchi Z."/>
        </authorList>
    </citation>
    <scope>NUCLEOTIDE SEQUENCE [LARGE SCALE GENOMIC DNA]</scope>
    <source>
        <strain evidence="2 3">CBS 132785</strain>
    </source>
</reference>
<dbReference type="Proteomes" id="UP000186955">
    <property type="component" value="Unassembled WGS sequence"/>
</dbReference>
<dbReference type="AlphaFoldDB" id="A0A1Q5TEN6"/>
<evidence type="ECO:0008006" key="4">
    <source>
        <dbReference type="Google" id="ProtNLM"/>
    </source>
</evidence>
<evidence type="ECO:0000313" key="3">
    <source>
        <dbReference type="Proteomes" id="UP000186955"/>
    </source>
</evidence>
<dbReference type="OrthoDB" id="5395390at2759"/>
<name>A0A1Q5TEN6_9EURO</name>
<evidence type="ECO:0000313" key="2">
    <source>
        <dbReference type="EMBL" id="OKO98696.1"/>
    </source>
</evidence>
<evidence type="ECO:0000256" key="1">
    <source>
        <dbReference type="SAM" id="MobiDB-lite"/>
    </source>
</evidence>
<feature type="compositionally biased region" description="Acidic residues" evidence="1">
    <location>
        <begin position="31"/>
        <end position="42"/>
    </location>
</feature>
<protein>
    <recommendedName>
        <fullName evidence="4">F-box domain-containing protein</fullName>
    </recommendedName>
</protein>
<gene>
    <name evidence="2" type="ORF">PENSUB_8947</name>
</gene>
<feature type="compositionally biased region" description="Acidic residues" evidence="1">
    <location>
        <begin position="676"/>
        <end position="689"/>
    </location>
</feature>
<dbReference type="SUPFAM" id="SSF52047">
    <property type="entry name" value="RNI-like"/>
    <property type="match status" value="1"/>
</dbReference>
<keyword evidence="3" id="KW-1185">Reference proteome</keyword>
<feature type="region of interest" description="Disordered" evidence="1">
    <location>
        <begin position="584"/>
        <end position="701"/>
    </location>
</feature>
<dbReference type="InterPro" id="IPR032675">
    <property type="entry name" value="LRR_dom_sf"/>
</dbReference>
<feature type="compositionally biased region" description="Polar residues" evidence="1">
    <location>
        <begin position="43"/>
        <end position="62"/>
    </location>
</feature>
<accession>A0A1Q5TEN6</accession>
<feature type="compositionally biased region" description="Basic residues" evidence="1">
    <location>
        <begin position="11"/>
        <end position="20"/>
    </location>
</feature>
<feature type="compositionally biased region" description="Low complexity" evidence="1">
    <location>
        <begin position="100"/>
        <end position="115"/>
    </location>
</feature>
<proteinExistence type="predicted"/>
<feature type="compositionally biased region" description="Basic and acidic residues" evidence="1">
    <location>
        <begin position="21"/>
        <end position="30"/>
    </location>
</feature>
<dbReference type="EMBL" id="MNBE01000666">
    <property type="protein sequence ID" value="OKO98696.1"/>
    <property type="molecule type" value="Genomic_DNA"/>
</dbReference>